<evidence type="ECO:0000313" key="3">
    <source>
        <dbReference type="Proteomes" id="UP000325315"/>
    </source>
</evidence>
<gene>
    <name evidence="2" type="ORF">EPI10_024274</name>
</gene>
<dbReference type="AlphaFoldDB" id="A0A5B6VY96"/>
<dbReference type="InterPro" id="IPR056924">
    <property type="entry name" value="SH3_Tf2-1"/>
</dbReference>
<dbReference type="Gene3D" id="3.30.420.10">
    <property type="entry name" value="Ribonuclease H-like superfamily/Ribonuclease H"/>
    <property type="match status" value="2"/>
</dbReference>
<dbReference type="Proteomes" id="UP000325315">
    <property type="component" value="Unassembled WGS sequence"/>
</dbReference>
<dbReference type="GO" id="GO:0003964">
    <property type="term" value="F:RNA-directed DNA polymerase activity"/>
    <property type="evidence" value="ECO:0007669"/>
    <property type="project" value="UniProtKB-KW"/>
</dbReference>
<proteinExistence type="predicted"/>
<evidence type="ECO:0000313" key="2">
    <source>
        <dbReference type="EMBL" id="KAA3473936.1"/>
    </source>
</evidence>
<keyword evidence="2" id="KW-0808">Transferase</keyword>
<dbReference type="InterPro" id="IPR012337">
    <property type="entry name" value="RNaseH-like_sf"/>
</dbReference>
<sequence length="325" mass="38058">MFDLSISKSQTPSTFGFTSASDGTRMEMGKNYDRFRNKITFDFEKEDVVSVVVDRLTKLGHFIPVRTDYSLDKLAKLYIDEIVRLHGVPICIILDRDQKFTSRFWKKFWEKYLPLVEFAYNNSFQSSIKMAPHETLYGCNEKQIHGVDLVREIEEKVKVIRDYLKAASDRQKSYADLKRKEIEFQVGDKVFLKVSPWKIFLRFGRKGKLSPHFIGSYEVIERIGPMAYRLALPTKLERIHNVFHVSMLRRYQSDPSHVLSPTEVKILLDMTYGAEPIKILARNVALVKVLWHRHGVEEATWEPEEAMRKHYPILFFGKIFGDKNP</sequence>
<comment type="caution">
    <text evidence="2">The sequence shown here is derived from an EMBL/GenBank/DDBJ whole genome shotgun (WGS) entry which is preliminary data.</text>
</comment>
<organism evidence="2 3">
    <name type="scientific">Gossypium australe</name>
    <dbReference type="NCBI Taxonomy" id="47621"/>
    <lineage>
        <taxon>Eukaryota</taxon>
        <taxon>Viridiplantae</taxon>
        <taxon>Streptophyta</taxon>
        <taxon>Embryophyta</taxon>
        <taxon>Tracheophyta</taxon>
        <taxon>Spermatophyta</taxon>
        <taxon>Magnoliopsida</taxon>
        <taxon>eudicotyledons</taxon>
        <taxon>Gunneridae</taxon>
        <taxon>Pentapetalae</taxon>
        <taxon>rosids</taxon>
        <taxon>malvids</taxon>
        <taxon>Malvales</taxon>
        <taxon>Malvaceae</taxon>
        <taxon>Malvoideae</taxon>
        <taxon>Gossypium</taxon>
    </lineage>
</organism>
<dbReference type="OrthoDB" id="1909122at2759"/>
<protein>
    <submittedName>
        <fullName evidence="2">Reverse transcriptase</fullName>
    </submittedName>
</protein>
<dbReference type="InterPro" id="IPR016197">
    <property type="entry name" value="Chromo-like_dom_sf"/>
</dbReference>
<dbReference type="EMBL" id="SMMG02000005">
    <property type="protein sequence ID" value="KAA3473936.1"/>
    <property type="molecule type" value="Genomic_DNA"/>
</dbReference>
<keyword evidence="2" id="KW-0548">Nucleotidyltransferase</keyword>
<keyword evidence="2" id="KW-0695">RNA-directed DNA polymerase</keyword>
<dbReference type="GO" id="GO:0003676">
    <property type="term" value="F:nucleic acid binding"/>
    <property type="evidence" value="ECO:0007669"/>
    <property type="project" value="InterPro"/>
</dbReference>
<dbReference type="SUPFAM" id="SSF54160">
    <property type="entry name" value="Chromo domain-like"/>
    <property type="match status" value="1"/>
</dbReference>
<accession>A0A5B6VY96</accession>
<reference evidence="3" key="1">
    <citation type="journal article" date="2019" name="Plant Biotechnol. J.">
        <title>Genome sequencing of the Australian wild diploid species Gossypium australe highlights disease resistance and delayed gland morphogenesis.</title>
        <authorList>
            <person name="Cai Y."/>
            <person name="Cai X."/>
            <person name="Wang Q."/>
            <person name="Wang P."/>
            <person name="Zhang Y."/>
            <person name="Cai C."/>
            <person name="Xu Y."/>
            <person name="Wang K."/>
            <person name="Zhou Z."/>
            <person name="Wang C."/>
            <person name="Geng S."/>
            <person name="Li B."/>
            <person name="Dong Q."/>
            <person name="Hou Y."/>
            <person name="Wang H."/>
            <person name="Ai P."/>
            <person name="Liu Z."/>
            <person name="Yi F."/>
            <person name="Sun M."/>
            <person name="An G."/>
            <person name="Cheng J."/>
            <person name="Zhang Y."/>
            <person name="Shi Q."/>
            <person name="Xie Y."/>
            <person name="Shi X."/>
            <person name="Chang Y."/>
            <person name="Huang F."/>
            <person name="Chen Y."/>
            <person name="Hong S."/>
            <person name="Mi L."/>
            <person name="Sun Q."/>
            <person name="Zhang L."/>
            <person name="Zhou B."/>
            <person name="Peng R."/>
            <person name="Zhang X."/>
            <person name="Liu F."/>
        </authorList>
    </citation>
    <scope>NUCLEOTIDE SEQUENCE [LARGE SCALE GENOMIC DNA]</scope>
    <source>
        <strain evidence="3">cv. PA1801</strain>
    </source>
</reference>
<dbReference type="SUPFAM" id="SSF53098">
    <property type="entry name" value="Ribonuclease H-like"/>
    <property type="match status" value="1"/>
</dbReference>
<name>A0A5B6VY96_9ROSI</name>
<dbReference type="PANTHER" id="PTHR46148:SF44">
    <property type="entry name" value="GAG-POL POLYPROTEIN"/>
    <property type="match status" value="1"/>
</dbReference>
<dbReference type="Pfam" id="PF24626">
    <property type="entry name" value="SH3_Tf2-1"/>
    <property type="match status" value="1"/>
</dbReference>
<keyword evidence="3" id="KW-1185">Reference proteome</keyword>
<dbReference type="PANTHER" id="PTHR46148">
    <property type="entry name" value="CHROMO DOMAIN-CONTAINING PROTEIN"/>
    <property type="match status" value="1"/>
</dbReference>
<dbReference type="InterPro" id="IPR036397">
    <property type="entry name" value="RNaseH_sf"/>
</dbReference>
<feature type="domain" description="Tf2-1-like SH3-like" evidence="1">
    <location>
        <begin position="187"/>
        <end position="251"/>
    </location>
</feature>
<evidence type="ECO:0000259" key="1">
    <source>
        <dbReference type="Pfam" id="PF24626"/>
    </source>
</evidence>